<feature type="transmembrane region" description="Helical" evidence="1">
    <location>
        <begin position="78"/>
        <end position="96"/>
    </location>
</feature>
<evidence type="ECO:0000313" key="2">
    <source>
        <dbReference type="EMBL" id="GAC22231.1"/>
    </source>
</evidence>
<feature type="transmembrane region" description="Helical" evidence="1">
    <location>
        <begin position="131"/>
        <end position="148"/>
    </location>
</feature>
<dbReference type="AlphaFoldDB" id="K6YE40"/>
<protein>
    <submittedName>
        <fullName evidence="2">Uncharacterized protein</fullName>
    </submittedName>
</protein>
<feature type="transmembrane region" description="Helical" evidence="1">
    <location>
        <begin position="169"/>
        <end position="187"/>
    </location>
</feature>
<proteinExistence type="predicted"/>
<dbReference type="EMBL" id="BAEO01000069">
    <property type="protein sequence ID" value="GAC22231.1"/>
    <property type="molecule type" value="Genomic_DNA"/>
</dbReference>
<gene>
    <name evidence="2" type="ORF">GARC_5296</name>
</gene>
<feature type="transmembrane region" description="Helical" evidence="1">
    <location>
        <begin position="199"/>
        <end position="222"/>
    </location>
</feature>
<feature type="transmembrane region" description="Helical" evidence="1">
    <location>
        <begin position="103"/>
        <end position="119"/>
    </location>
</feature>
<evidence type="ECO:0000256" key="1">
    <source>
        <dbReference type="SAM" id="Phobius"/>
    </source>
</evidence>
<keyword evidence="1" id="KW-1133">Transmembrane helix</keyword>
<reference evidence="2 3" key="1">
    <citation type="journal article" date="2017" name="Antonie Van Leeuwenhoek">
        <title>Rhizobium rhizosphaerae sp. nov., a novel species isolated from rice rhizosphere.</title>
        <authorList>
            <person name="Zhao J.J."/>
            <person name="Zhang J."/>
            <person name="Zhang R.J."/>
            <person name="Zhang C.W."/>
            <person name="Yin H.Q."/>
            <person name="Zhang X.X."/>
        </authorList>
    </citation>
    <scope>NUCLEOTIDE SEQUENCE [LARGE SCALE GENOMIC DNA]</scope>
    <source>
        <strain evidence="2 3">BSs20135</strain>
    </source>
</reference>
<dbReference type="STRING" id="493475.GARC_5296"/>
<keyword evidence="3" id="KW-1185">Reference proteome</keyword>
<feature type="transmembrane region" description="Helical" evidence="1">
    <location>
        <begin position="6"/>
        <end position="24"/>
    </location>
</feature>
<evidence type="ECO:0000313" key="3">
    <source>
        <dbReference type="Proteomes" id="UP000006327"/>
    </source>
</evidence>
<sequence>MFIRAYLPQIFTALFGGLFVFLGIATFGNGEAFDRLFIFILIFTGIICRKNIDVLGIVFILAFERILEEIFWFSSQDIWYSKVAVYSCLIIVLYKLKYDAMSRLALPCLVLSISAELYWFASDYQFTPEIYWYNILIGQSMVVRFLLFSRINLSYSIFNKKANSINLDWIIYQATRIFIVFETLNILEYLLRHILELKVTVIYVCYPFAMQIIATFILWAVFNEANKLLKTRILSA</sequence>
<comment type="caution">
    <text evidence="2">The sequence shown here is derived from an EMBL/GenBank/DDBJ whole genome shotgun (WGS) entry which is preliminary data.</text>
</comment>
<accession>K6YE40</accession>
<dbReference type="Proteomes" id="UP000006327">
    <property type="component" value="Unassembled WGS sequence"/>
</dbReference>
<feature type="transmembrane region" description="Helical" evidence="1">
    <location>
        <begin position="36"/>
        <end position="63"/>
    </location>
</feature>
<organism evidence="2 3">
    <name type="scientific">Paraglaciecola arctica BSs20135</name>
    <dbReference type="NCBI Taxonomy" id="493475"/>
    <lineage>
        <taxon>Bacteria</taxon>
        <taxon>Pseudomonadati</taxon>
        <taxon>Pseudomonadota</taxon>
        <taxon>Gammaproteobacteria</taxon>
        <taxon>Alteromonadales</taxon>
        <taxon>Alteromonadaceae</taxon>
        <taxon>Paraglaciecola</taxon>
    </lineage>
</organism>
<dbReference type="OrthoDB" id="6400831at2"/>
<name>K6YE40_9ALTE</name>
<keyword evidence="1" id="KW-0472">Membrane</keyword>
<keyword evidence="1" id="KW-0812">Transmembrane</keyword>